<evidence type="ECO:0000313" key="2">
    <source>
        <dbReference type="Proteomes" id="UP001633002"/>
    </source>
</evidence>
<protein>
    <submittedName>
        <fullName evidence="1">Uncharacterized protein</fullName>
    </submittedName>
</protein>
<dbReference type="EMBL" id="JBJQOH010000008">
    <property type="protein sequence ID" value="KAL3677017.1"/>
    <property type="molecule type" value="Genomic_DNA"/>
</dbReference>
<comment type="caution">
    <text evidence="1">The sequence shown here is derived from an EMBL/GenBank/DDBJ whole genome shotgun (WGS) entry which is preliminary data.</text>
</comment>
<reference evidence="1 2" key="1">
    <citation type="submission" date="2024-09" db="EMBL/GenBank/DDBJ databases">
        <title>Chromosome-scale assembly of Riccia sorocarpa.</title>
        <authorList>
            <person name="Paukszto L."/>
        </authorList>
    </citation>
    <scope>NUCLEOTIDE SEQUENCE [LARGE SCALE GENOMIC DNA]</scope>
    <source>
        <strain evidence="1">LP-2024</strain>
        <tissue evidence="1">Aerial parts of the thallus</tissue>
    </source>
</reference>
<accession>A0ABD3GFS3</accession>
<keyword evidence="2" id="KW-1185">Reference proteome</keyword>
<sequence>MGGAEAGGLGGGRFDVDLRLLGFIAEAFHPSGRRRLGVRFILWGPMVACRQRVRLILAVVGWGLSGEKGFVGIREKGNARGGATEQRSPSAL</sequence>
<dbReference type="AlphaFoldDB" id="A0ABD3GFS3"/>
<name>A0ABD3GFS3_9MARC</name>
<organism evidence="1 2">
    <name type="scientific">Riccia sorocarpa</name>
    <dbReference type="NCBI Taxonomy" id="122646"/>
    <lineage>
        <taxon>Eukaryota</taxon>
        <taxon>Viridiplantae</taxon>
        <taxon>Streptophyta</taxon>
        <taxon>Embryophyta</taxon>
        <taxon>Marchantiophyta</taxon>
        <taxon>Marchantiopsida</taxon>
        <taxon>Marchantiidae</taxon>
        <taxon>Marchantiales</taxon>
        <taxon>Ricciaceae</taxon>
        <taxon>Riccia</taxon>
    </lineage>
</organism>
<gene>
    <name evidence="1" type="ORF">R1sor_026965</name>
</gene>
<proteinExistence type="predicted"/>
<evidence type="ECO:0000313" key="1">
    <source>
        <dbReference type="EMBL" id="KAL3677017.1"/>
    </source>
</evidence>
<dbReference type="Proteomes" id="UP001633002">
    <property type="component" value="Unassembled WGS sequence"/>
</dbReference>